<organism evidence="2 3">
    <name type="scientific">Mycena pura</name>
    <dbReference type="NCBI Taxonomy" id="153505"/>
    <lineage>
        <taxon>Eukaryota</taxon>
        <taxon>Fungi</taxon>
        <taxon>Dikarya</taxon>
        <taxon>Basidiomycota</taxon>
        <taxon>Agaricomycotina</taxon>
        <taxon>Agaricomycetes</taxon>
        <taxon>Agaricomycetidae</taxon>
        <taxon>Agaricales</taxon>
        <taxon>Marasmiineae</taxon>
        <taxon>Mycenaceae</taxon>
        <taxon>Mycena</taxon>
    </lineage>
</organism>
<dbReference type="EMBL" id="JARJCW010000002">
    <property type="protein sequence ID" value="KAJ7229075.1"/>
    <property type="molecule type" value="Genomic_DNA"/>
</dbReference>
<dbReference type="Gene3D" id="1.50.10.10">
    <property type="match status" value="1"/>
</dbReference>
<protein>
    <submittedName>
        <fullName evidence="2">Family 88 glycosyl hydrolase</fullName>
    </submittedName>
</protein>
<proteinExistence type="predicted"/>
<dbReference type="GO" id="GO:0005975">
    <property type="term" value="P:carbohydrate metabolic process"/>
    <property type="evidence" value="ECO:0007669"/>
    <property type="project" value="InterPro"/>
</dbReference>
<dbReference type="InterPro" id="IPR010905">
    <property type="entry name" value="Glyco_hydro_88"/>
</dbReference>
<dbReference type="InterPro" id="IPR012341">
    <property type="entry name" value="6hp_glycosidase-like_sf"/>
</dbReference>
<keyword evidence="3" id="KW-1185">Reference proteome</keyword>
<gene>
    <name evidence="2" type="ORF">GGX14DRAFT_346680</name>
</gene>
<evidence type="ECO:0000313" key="3">
    <source>
        <dbReference type="Proteomes" id="UP001219525"/>
    </source>
</evidence>
<dbReference type="Proteomes" id="UP001219525">
    <property type="component" value="Unassembled WGS sequence"/>
</dbReference>
<accession>A0AAD6YU15</accession>
<sequence>MLDAAVVLCNTTNAFPFTPGFDIAHVVTVAMQLPSHSWEFGTAAEALLELFDPHLSVFSPTAFPVLTVSKECVESLEYAASHIVFGTGANGLANGDGAVGDPASLGVSAILLGKTNATYADAVLEEINYITNVAPRFSNNAISQRSDVAELWADFIYMAPPFLAYAAADARNLDLLEEAYLQCGLYRQILQSSSGGGVWKHIIGPQSQDTGLWSTGNAWAAAGMARVLATVMKAPAAASASWRSTAIADLTQWIKEILDGAMHFSTDGGLLRNYLDDTSGDGHGFGEISGSSLLAAVAYRMVVLRPFDFGQNYISWADGIRATMALHITSAGIATPAVNPLNWGDTTLFTTGSPEGNNFVVLMYAAWRDCVLINVCTQ</sequence>
<dbReference type="Pfam" id="PF07470">
    <property type="entry name" value="Glyco_hydro_88"/>
    <property type="match status" value="1"/>
</dbReference>
<dbReference type="InterPro" id="IPR008928">
    <property type="entry name" value="6-hairpin_glycosidase_sf"/>
</dbReference>
<comment type="caution">
    <text evidence="2">The sequence shown here is derived from an EMBL/GenBank/DDBJ whole genome shotgun (WGS) entry which is preliminary data.</text>
</comment>
<keyword evidence="1 2" id="KW-0378">Hydrolase</keyword>
<dbReference type="PANTHER" id="PTHR41814:SF1">
    <property type="entry name" value="CELLULASE"/>
    <property type="match status" value="1"/>
</dbReference>
<evidence type="ECO:0000313" key="2">
    <source>
        <dbReference type="EMBL" id="KAJ7229075.1"/>
    </source>
</evidence>
<name>A0AAD6YU15_9AGAR</name>
<dbReference type="SUPFAM" id="SSF48208">
    <property type="entry name" value="Six-hairpin glycosidases"/>
    <property type="match status" value="1"/>
</dbReference>
<reference evidence="2" key="1">
    <citation type="submission" date="2023-03" db="EMBL/GenBank/DDBJ databases">
        <title>Massive genome expansion in bonnet fungi (Mycena s.s.) driven by repeated elements and novel gene families across ecological guilds.</title>
        <authorList>
            <consortium name="Lawrence Berkeley National Laboratory"/>
            <person name="Harder C.B."/>
            <person name="Miyauchi S."/>
            <person name="Viragh M."/>
            <person name="Kuo A."/>
            <person name="Thoen E."/>
            <person name="Andreopoulos B."/>
            <person name="Lu D."/>
            <person name="Skrede I."/>
            <person name="Drula E."/>
            <person name="Henrissat B."/>
            <person name="Morin E."/>
            <person name="Kohler A."/>
            <person name="Barry K."/>
            <person name="LaButti K."/>
            <person name="Morin E."/>
            <person name="Salamov A."/>
            <person name="Lipzen A."/>
            <person name="Mereny Z."/>
            <person name="Hegedus B."/>
            <person name="Baldrian P."/>
            <person name="Stursova M."/>
            <person name="Weitz H."/>
            <person name="Taylor A."/>
            <person name="Grigoriev I.V."/>
            <person name="Nagy L.G."/>
            <person name="Martin F."/>
            <person name="Kauserud H."/>
        </authorList>
    </citation>
    <scope>NUCLEOTIDE SEQUENCE</scope>
    <source>
        <strain evidence="2">9144</strain>
    </source>
</reference>
<dbReference type="AlphaFoldDB" id="A0AAD6YU15"/>
<dbReference type="PANTHER" id="PTHR41814">
    <property type="entry name" value="EXPRESSED PROTEIN"/>
    <property type="match status" value="1"/>
</dbReference>
<evidence type="ECO:0000256" key="1">
    <source>
        <dbReference type="ARBA" id="ARBA00022801"/>
    </source>
</evidence>
<dbReference type="GO" id="GO:0016787">
    <property type="term" value="F:hydrolase activity"/>
    <property type="evidence" value="ECO:0007669"/>
    <property type="project" value="UniProtKB-KW"/>
</dbReference>